<evidence type="ECO:0000256" key="13">
    <source>
        <dbReference type="SAM" id="MobiDB-lite"/>
    </source>
</evidence>
<keyword evidence="15" id="KW-1185">Reference proteome</keyword>
<comment type="subcellular location">
    <subcellularLocation>
        <location evidence="1 10">Cytoplasm</location>
    </subcellularLocation>
</comment>
<dbReference type="RefSeq" id="WP_129459311.1">
    <property type="nucleotide sequence ID" value="NZ_PPCV01000007.1"/>
</dbReference>
<keyword evidence="12" id="KW-0175">Coiled coil</keyword>
<dbReference type="SUPFAM" id="SSF51064">
    <property type="entry name" value="Head domain of nucleotide exchange factor GrpE"/>
    <property type="match status" value="1"/>
</dbReference>
<evidence type="ECO:0000256" key="3">
    <source>
        <dbReference type="ARBA" id="ARBA00011738"/>
    </source>
</evidence>
<protein>
    <recommendedName>
        <fullName evidence="8 10">Protein GrpE</fullName>
    </recommendedName>
    <alternativeName>
        <fullName evidence="9 10">HSP-70 cofactor</fullName>
    </alternativeName>
</protein>
<evidence type="ECO:0000256" key="10">
    <source>
        <dbReference type="HAMAP-Rule" id="MF_01151"/>
    </source>
</evidence>
<dbReference type="InterPro" id="IPR000740">
    <property type="entry name" value="GrpE"/>
</dbReference>
<dbReference type="GO" id="GO:0005737">
    <property type="term" value="C:cytoplasm"/>
    <property type="evidence" value="ECO:0007669"/>
    <property type="project" value="UniProtKB-SubCell"/>
</dbReference>
<evidence type="ECO:0000256" key="11">
    <source>
        <dbReference type="RuleBase" id="RU004478"/>
    </source>
</evidence>
<evidence type="ECO:0000256" key="2">
    <source>
        <dbReference type="ARBA" id="ARBA00009054"/>
    </source>
</evidence>
<dbReference type="PANTHER" id="PTHR21237">
    <property type="entry name" value="GRPE PROTEIN"/>
    <property type="match status" value="1"/>
</dbReference>
<sequence length="180" mass="19597">MNDQNPDDSTGAPEGSQPEIQVPDDASSITDAAPQAAEVAKLTNELGERTADLQRLQAEYVNYKRRVDRDRHVARQSGIDQVVSDLLPVLDAIDAARHHEELDGGFKLVVDALEKVAAKYGLVAFGEVGEEFDPNLHEALMQVPMEGDHTHQIVSSVMQKGIKLGDRVIRPARVGVADPN</sequence>
<comment type="function">
    <text evidence="7 10">Participates actively in the response to hyperosmotic and heat shock by preventing the aggregation of stress-denatured proteins, in association with DnaK and GrpE. It is the nucleotide exchange factor for DnaK and may function as a thermosensor. Unfolded proteins bind initially to DnaJ; upon interaction with the DnaJ-bound protein, DnaK hydrolyzes its bound ATP, resulting in the formation of a stable complex. GrpE releases ADP from DnaK; ATP binding to DnaK triggers the release of the substrate protein, thus completing the reaction cycle. Several rounds of ATP-dependent interactions between DnaJ, DnaK and GrpE are required for fully efficient folding.</text>
</comment>
<dbReference type="HAMAP" id="MF_01151">
    <property type="entry name" value="GrpE"/>
    <property type="match status" value="1"/>
</dbReference>
<dbReference type="PANTHER" id="PTHR21237:SF23">
    <property type="entry name" value="GRPE PROTEIN HOMOLOG, MITOCHONDRIAL"/>
    <property type="match status" value="1"/>
</dbReference>
<evidence type="ECO:0000313" key="15">
    <source>
        <dbReference type="Proteomes" id="UP000290624"/>
    </source>
</evidence>
<dbReference type="Gene3D" id="2.30.22.10">
    <property type="entry name" value="Head domain of nucleotide exchange factor GrpE"/>
    <property type="match status" value="1"/>
</dbReference>
<dbReference type="PRINTS" id="PR00773">
    <property type="entry name" value="GRPEPROTEIN"/>
</dbReference>
<dbReference type="Pfam" id="PF01025">
    <property type="entry name" value="GrpE"/>
    <property type="match status" value="1"/>
</dbReference>
<dbReference type="FunFam" id="2.30.22.10:FF:000001">
    <property type="entry name" value="Protein GrpE"/>
    <property type="match status" value="1"/>
</dbReference>
<dbReference type="AlphaFoldDB" id="A0A4Q2EIG3"/>
<evidence type="ECO:0000256" key="1">
    <source>
        <dbReference type="ARBA" id="ARBA00004496"/>
    </source>
</evidence>
<accession>A0A4Q2EIG3</accession>
<comment type="caution">
    <text evidence="14">The sequence shown here is derived from an EMBL/GenBank/DDBJ whole genome shotgun (WGS) entry which is preliminary data.</text>
</comment>
<dbReference type="OrthoDB" id="5191115at2"/>
<dbReference type="InterPro" id="IPR009012">
    <property type="entry name" value="GrpE_head"/>
</dbReference>
<dbReference type="GO" id="GO:0051087">
    <property type="term" value="F:protein-folding chaperone binding"/>
    <property type="evidence" value="ECO:0007669"/>
    <property type="project" value="InterPro"/>
</dbReference>
<keyword evidence="5 10" id="KW-0346">Stress response</keyword>
<evidence type="ECO:0000256" key="9">
    <source>
        <dbReference type="ARBA" id="ARBA00076414"/>
    </source>
</evidence>
<evidence type="ECO:0000256" key="5">
    <source>
        <dbReference type="ARBA" id="ARBA00023016"/>
    </source>
</evidence>
<comment type="similarity">
    <text evidence="2 10 11">Belongs to the GrpE family.</text>
</comment>
<evidence type="ECO:0000313" key="14">
    <source>
        <dbReference type="EMBL" id="RXW31705.1"/>
    </source>
</evidence>
<evidence type="ECO:0000256" key="12">
    <source>
        <dbReference type="SAM" id="Coils"/>
    </source>
</evidence>
<proteinExistence type="inferred from homology"/>
<dbReference type="Proteomes" id="UP000290624">
    <property type="component" value="Unassembled WGS sequence"/>
</dbReference>
<name>A0A4Q2EIG3_9ACTN</name>
<evidence type="ECO:0000256" key="7">
    <source>
        <dbReference type="ARBA" id="ARBA00053401"/>
    </source>
</evidence>
<dbReference type="GO" id="GO:0042803">
    <property type="term" value="F:protein homodimerization activity"/>
    <property type="evidence" value="ECO:0007669"/>
    <property type="project" value="InterPro"/>
</dbReference>
<comment type="subunit">
    <text evidence="3 10">Homodimer.</text>
</comment>
<feature type="region of interest" description="Disordered" evidence="13">
    <location>
        <begin position="1"/>
        <end position="34"/>
    </location>
</feature>
<reference evidence="14 15" key="1">
    <citation type="submission" date="2018-01" db="EMBL/GenBank/DDBJ databases">
        <title>Lactibacter flavus gen. nov., sp. nov., a novel bacterium of the family Propionibacteriaceae isolated from raw milk and dairy products.</title>
        <authorList>
            <person name="Wenning M."/>
            <person name="Breitenwieser F."/>
            <person name="Huptas C."/>
            <person name="von Neubeck M."/>
            <person name="Busse H.-J."/>
            <person name="Scherer S."/>
        </authorList>
    </citation>
    <scope>NUCLEOTIDE SEQUENCE [LARGE SCALE GENOMIC DNA]</scope>
    <source>
        <strain evidence="14 15">VG341</strain>
    </source>
</reference>
<evidence type="ECO:0000256" key="4">
    <source>
        <dbReference type="ARBA" id="ARBA00022490"/>
    </source>
</evidence>
<dbReference type="SUPFAM" id="SSF58014">
    <property type="entry name" value="Coiled-coil domain of nucleotide exchange factor GrpE"/>
    <property type="match status" value="1"/>
</dbReference>
<gene>
    <name evidence="10 14" type="primary">grpE</name>
    <name evidence="14" type="ORF">C1706_11170</name>
</gene>
<dbReference type="GO" id="GO:0051082">
    <property type="term" value="F:unfolded protein binding"/>
    <property type="evidence" value="ECO:0007669"/>
    <property type="project" value="TreeGrafter"/>
</dbReference>
<dbReference type="GO" id="GO:0006457">
    <property type="term" value="P:protein folding"/>
    <property type="evidence" value="ECO:0007669"/>
    <property type="project" value="InterPro"/>
</dbReference>
<evidence type="ECO:0000256" key="8">
    <source>
        <dbReference type="ARBA" id="ARBA00072274"/>
    </source>
</evidence>
<organism evidence="14 15">
    <name type="scientific">Propioniciclava flava</name>
    <dbReference type="NCBI Taxonomy" id="2072026"/>
    <lineage>
        <taxon>Bacteria</taxon>
        <taxon>Bacillati</taxon>
        <taxon>Actinomycetota</taxon>
        <taxon>Actinomycetes</taxon>
        <taxon>Propionibacteriales</taxon>
        <taxon>Propionibacteriaceae</taxon>
        <taxon>Propioniciclava</taxon>
    </lineage>
</organism>
<evidence type="ECO:0000256" key="6">
    <source>
        <dbReference type="ARBA" id="ARBA00023186"/>
    </source>
</evidence>
<dbReference type="CDD" id="cd00446">
    <property type="entry name" value="GrpE"/>
    <property type="match status" value="1"/>
</dbReference>
<feature type="coiled-coil region" evidence="12">
    <location>
        <begin position="39"/>
        <end position="73"/>
    </location>
</feature>
<keyword evidence="6 10" id="KW-0143">Chaperone</keyword>
<keyword evidence="4 10" id="KW-0963">Cytoplasm</keyword>
<dbReference type="EMBL" id="PPCV01000007">
    <property type="protein sequence ID" value="RXW31705.1"/>
    <property type="molecule type" value="Genomic_DNA"/>
</dbReference>
<dbReference type="InterPro" id="IPR013805">
    <property type="entry name" value="GrpE_CC"/>
</dbReference>
<dbReference type="Gene3D" id="3.90.20.20">
    <property type="match status" value="1"/>
</dbReference>
<dbReference type="GO" id="GO:0000774">
    <property type="term" value="F:adenyl-nucleotide exchange factor activity"/>
    <property type="evidence" value="ECO:0007669"/>
    <property type="project" value="InterPro"/>
</dbReference>